<keyword evidence="3" id="KW-1185">Reference proteome</keyword>
<keyword evidence="1" id="KW-0472">Membrane</keyword>
<protein>
    <submittedName>
        <fullName evidence="2">Uncharacterized protein</fullName>
    </submittedName>
</protein>
<sequence length="144" mass="16519">MHVIKPLSIIASIGSIIPTAIVALIWYINLSAIVSPIDWALVFLLILWIGWIGFKGCTFIFYRAITRFKRKPALSFIHAEDFEQQLSMMDNQQLSNIAQGLSAAETSAFVRQRHHETSAETHQRLMSLIREQKRFFDDNKTAQK</sequence>
<evidence type="ECO:0000313" key="2">
    <source>
        <dbReference type="EMBL" id="MFD1549351.1"/>
    </source>
</evidence>
<keyword evidence="1" id="KW-0812">Transmembrane</keyword>
<dbReference type="RefSeq" id="WP_125700848.1">
    <property type="nucleotide sequence ID" value="NZ_JBHTOM010000007.1"/>
</dbReference>
<keyword evidence="1" id="KW-1133">Transmembrane helix</keyword>
<evidence type="ECO:0000313" key="3">
    <source>
        <dbReference type="Proteomes" id="UP001597195"/>
    </source>
</evidence>
<gene>
    <name evidence="2" type="ORF">ACFQ5T_06545</name>
</gene>
<dbReference type="Proteomes" id="UP001597195">
    <property type="component" value="Unassembled WGS sequence"/>
</dbReference>
<proteinExistence type="predicted"/>
<feature type="transmembrane region" description="Helical" evidence="1">
    <location>
        <begin position="40"/>
        <end position="62"/>
    </location>
</feature>
<comment type="caution">
    <text evidence="2">The sequence shown here is derived from an EMBL/GenBank/DDBJ whole genome shotgun (WGS) entry which is preliminary data.</text>
</comment>
<dbReference type="EMBL" id="JBHTOM010000007">
    <property type="protein sequence ID" value="MFD1549351.1"/>
    <property type="molecule type" value="Genomic_DNA"/>
</dbReference>
<accession>A0ABW4H3X7</accession>
<reference evidence="3" key="1">
    <citation type="journal article" date="2019" name="Int. J. Syst. Evol. Microbiol.">
        <title>The Global Catalogue of Microorganisms (GCM) 10K type strain sequencing project: providing services to taxonomists for standard genome sequencing and annotation.</title>
        <authorList>
            <consortium name="The Broad Institute Genomics Platform"/>
            <consortium name="The Broad Institute Genome Sequencing Center for Infectious Disease"/>
            <person name="Wu L."/>
            <person name="Ma J."/>
        </authorList>
    </citation>
    <scope>NUCLEOTIDE SEQUENCE [LARGE SCALE GENOMIC DNA]</scope>
    <source>
        <strain evidence="3">CCM 8906</strain>
    </source>
</reference>
<name>A0ABW4H3X7_9LACO</name>
<evidence type="ECO:0000256" key="1">
    <source>
        <dbReference type="SAM" id="Phobius"/>
    </source>
</evidence>
<feature type="transmembrane region" description="Helical" evidence="1">
    <location>
        <begin position="7"/>
        <end position="28"/>
    </location>
</feature>
<organism evidence="2 3">
    <name type="scientific">Levilactobacillus fuyuanensis</name>
    <dbReference type="NCBI Taxonomy" id="2486022"/>
    <lineage>
        <taxon>Bacteria</taxon>
        <taxon>Bacillati</taxon>
        <taxon>Bacillota</taxon>
        <taxon>Bacilli</taxon>
        <taxon>Lactobacillales</taxon>
        <taxon>Lactobacillaceae</taxon>
        <taxon>Levilactobacillus</taxon>
    </lineage>
</organism>